<dbReference type="Proteomes" id="UP001164653">
    <property type="component" value="Chromosome"/>
</dbReference>
<evidence type="ECO:0000313" key="3">
    <source>
        <dbReference type="Proteomes" id="UP001164653"/>
    </source>
</evidence>
<dbReference type="Pfam" id="PF19572">
    <property type="entry name" value="PorV"/>
    <property type="match status" value="1"/>
</dbReference>
<protein>
    <submittedName>
        <fullName evidence="2">Type IX secretion system outer membrane channel protein PorV</fullName>
    </submittedName>
</protein>
<dbReference type="InterPro" id="IPR047799">
    <property type="entry name" value="T9SS_OM_PorV"/>
</dbReference>
<dbReference type="NCBIfam" id="NF033709">
    <property type="entry name" value="PorV_fam"/>
    <property type="match status" value="1"/>
</dbReference>
<keyword evidence="3" id="KW-1185">Reference proteome</keyword>
<dbReference type="InterPro" id="IPR045741">
    <property type="entry name" value="PorV"/>
</dbReference>
<evidence type="ECO:0000313" key="2">
    <source>
        <dbReference type="EMBL" id="WAC12593.1"/>
    </source>
</evidence>
<organism evidence="2 3">
    <name type="scientific">Dyadobacter pollutisoli</name>
    <dbReference type="NCBI Taxonomy" id="2910158"/>
    <lineage>
        <taxon>Bacteria</taxon>
        <taxon>Pseudomonadati</taxon>
        <taxon>Bacteroidota</taxon>
        <taxon>Cytophagia</taxon>
        <taxon>Cytophagales</taxon>
        <taxon>Spirosomataceae</taxon>
        <taxon>Dyadobacter</taxon>
    </lineage>
</organism>
<name>A0A9E8NAX5_9BACT</name>
<evidence type="ECO:0000259" key="1">
    <source>
        <dbReference type="Pfam" id="PF19572"/>
    </source>
</evidence>
<sequence length="365" mass="39124">MKANLMIACCCALAYTETFSQQSIRIPIGQPASLTIAPDARSAAMGEAGVALSADANATYWNPAKLAVADREIGVSASYTPWLATLTDGSWLGYASAYKKLGEKQAIGLAVQNFNYETAYASGPIIDATDLVLSGMYSRQLGQNFSMGLTLKYISSNTGNTIINGAPVHPGRTVAGDISAFYHKRIKSENSGEDFSWSLGAVLSNLGDKVNYGGAGEYFLPTTIKLGGGISYTATGKHRLNVIADLSKLMVPTPDNLQNPNAKPVLKGVIQSFSDAPGGFREEMQEVTLSMGAEYWYNDLIAIRGGYHGENRNKSNQRYLTAGAGVRLFKNYTADASYLFPVDADNPFKNTFRVSLGAYFGSKKG</sequence>
<proteinExistence type="predicted"/>
<dbReference type="RefSeq" id="WP_244823293.1">
    <property type="nucleotide sequence ID" value="NZ_CP112998.1"/>
</dbReference>
<dbReference type="NCBIfam" id="NF033710">
    <property type="entry name" value="T9SS_OM_PorV"/>
    <property type="match status" value="1"/>
</dbReference>
<accession>A0A9E8NAX5</accession>
<dbReference type="AlphaFoldDB" id="A0A9E8NAX5"/>
<dbReference type="EMBL" id="CP112998">
    <property type="protein sequence ID" value="WAC12593.1"/>
    <property type="molecule type" value="Genomic_DNA"/>
</dbReference>
<dbReference type="KEGG" id="dpf:ON006_01240"/>
<reference evidence="2" key="1">
    <citation type="submission" date="2022-11" db="EMBL/GenBank/DDBJ databases">
        <title>Dyadobacter pollutisoli sp. nov., isolated from plastic dumped soil.</title>
        <authorList>
            <person name="Kim J.M."/>
            <person name="Kim K.R."/>
            <person name="Lee J.K."/>
            <person name="Hao L."/>
            <person name="Jeon C.O."/>
        </authorList>
    </citation>
    <scope>NUCLEOTIDE SEQUENCE</scope>
    <source>
        <strain evidence="2">U1</strain>
    </source>
</reference>
<feature type="domain" description="Type IX secretion system protein PorV" evidence="1">
    <location>
        <begin position="33"/>
        <end position="255"/>
    </location>
</feature>
<dbReference type="Gene3D" id="2.40.160.60">
    <property type="entry name" value="Outer membrane protein transport protein (OMPP1/FadL/TodX)"/>
    <property type="match status" value="1"/>
</dbReference>
<gene>
    <name evidence="2" type="primary">porV</name>
    <name evidence="2" type="ORF">ON006_01240</name>
</gene>